<dbReference type="GO" id="GO:0000422">
    <property type="term" value="P:autophagy of mitochondrion"/>
    <property type="evidence" value="ECO:0007669"/>
    <property type="project" value="TreeGrafter"/>
</dbReference>
<dbReference type="InterPro" id="IPR007135">
    <property type="entry name" value="Atg3/Atg10"/>
</dbReference>
<dbReference type="PANTHER" id="PTHR14957:SF1">
    <property type="entry name" value="UBIQUITIN-LIKE-CONJUGATING ENZYME ATG10"/>
    <property type="match status" value="1"/>
</dbReference>
<dbReference type="GO" id="GO:0000045">
    <property type="term" value="P:autophagosome assembly"/>
    <property type="evidence" value="ECO:0007669"/>
    <property type="project" value="TreeGrafter"/>
</dbReference>
<dbReference type="GO" id="GO:0005829">
    <property type="term" value="C:cytosol"/>
    <property type="evidence" value="ECO:0007669"/>
    <property type="project" value="TreeGrafter"/>
</dbReference>
<keyword evidence="9" id="KW-1185">Reference proteome</keyword>
<evidence type="ECO:0000256" key="7">
    <source>
        <dbReference type="ARBA" id="ARBA00029833"/>
    </source>
</evidence>
<dbReference type="InParanoid" id="A0A409WFF9"/>
<reference evidence="8 9" key="1">
    <citation type="journal article" date="2018" name="Evol. Lett.">
        <title>Horizontal gene cluster transfer increased hallucinogenic mushroom diversity.</title>
        <authorList>
            <person name="Reynolds H.T."/>
            <person name="Vijayakumar V."/>
            <person name="Gluck-Thaler E."/>
            <person name="Korotkin H.B."/>
            <person name="Matheny P.B."/>
            <person name="Slot J.C."/>
        </authorList>
    </citation>
    <scope>NUCLEOTIDE SEQUENCE [LARGE SCALE GENOMIC DNA]</scope>
    <source>
        <strain evidence="8 9">2631</strain>
    </source>
</reference>
<keyword evidence="4" id="KW-0833">Ubl conjugation pathway</keyword>
<comment type="similarity">
    <text evidence="1">Belongs to the ATG10 family.</text>
</comment>
<sequence>MLSRSDFVLACRAFARRHPHWSWADGHRTGYGYLTRTSTHVFKIPQYPSTMLELEGEDEVGLETDDPASAHPAPAPLTVQEFIVYSASFSVPAFYFTIHDTNGTPLSLNEILQTSLFKMELPGGSEATSFALSFPSLSFPVLSQGEHPTLGTPCWYFHPCETDAAVGEFLAEVEQSDWNEETRHLRWMELWLMIVGAVVNL</sequence>
<proteinExistence type="inferred from homology"/>
<evidence type="ECO:0000313" key="8">
    <source>
        <dbReference type="EMBL" id="PPQ77264.1"/>
    </source>
</evidence>
<dbReference type="GO" id="GO:0032446">
    <property type="term" value="P:protein modification by small protein conjugation"/>
    <property type="evidence" value="ECO:0007669"/>
    <property type="project" value="TreeGrafter"/>
</dbReference>
<dbReference type="Proteomes" id="UP000283269">
    <property type="component" value="Unassembled WGS sequence"/>
</dbReference>
<dbReference type="Gene3D" id="3.30.1460.50">
    <property type="match status" value="1"/>
</dbReference>
<dbReference type="GO" id="GO:0015031">
    <property type="term" value="P:protein transport"/>
    <property type="evidence" value="ECO:0007669"/>
    <property type="project" value="UniProtKB-KW"/>
</dbReference>
<accession>A0A409WFF9</accession>
<dbReference type="PANTHER" id="PTHR14957">
    <property type="entry name" value="UBIQUITIN-LIKE-CONJUGATING ENZYME ATG10"/>
    <property type="match status" value="1"/>
</dbReference>
<keyword evidence="5" id="KW-0653">Protein transport</keyword>
<keyword evidence="6" id="KW-0072">Autophagy</keyword>
<dbReference type="GO" id="GO:0061651">
    <property type="term" value="F:Atg12 conjugating enzyme activity"/>
    <property type="evidence" value="ECO:0007669"/>
    <property type="project" value="TreeGrafter"/>
</dbReference>
<dbReference type="AlphaFoldDB" id="A0A409WFF9"/>
<name>A0A409WFF9_PSICY</name>
<evidence type="ECO:0000256" key="3">
    <source>
        <dbReference type="ARBA" id="ARBA00022679"/>
    </source>
</evidence>
<evidence type="ECO:0000256" key="2">
    <source>
        <dbReference type="ARBA" id="ARBA00021099"/>
    </source>
</evidence>
<dbReference type="Pfam" id="PF03987">
    <property type="entry name" value="Autophagy_act_C"/>
    <property type="match status" value="1"/>
</dbReference>
<evidence type="ECO:0000313" key="9">
    <source>
        <dbReference type="Proteomes" id="UP000283269"/>
    </source>
</evidence>
<evidence type="ECO:0000256" key="6">
    <source>
        <dbReference type="ARBA" id="ARBA00023006"/>
    </source>
</evidence>
<organism evidence="8 9">
    <name type="scientific">Psilocybe cyanescens</name>
    <dbReference type="NCBI Taxonomy" id="93625"/>
    <lineage>
        <taxon>Eukaryota</taxon>
        <taxon>Fungi</taxon>
        <taxon>Dikarya</taxon>
        <taxon>Basidiomycota</taxon>
        <taxon>Agaricomycotina</taxon>
        <taxon>Agaricomycetes</taxon>
        <taxon>Agaricomycetidae</taxon>
        <taxon>Agaricales</taxon>
        <taxon>Agaricineae</taxon>
        <taxon>Strophariaceae</taxon>
        <taxon>Psilocybe</taxon>
    </lineage>
</organism>
<dbReference type="OrthoDB" id="4089664at2759"/>
<gene>
    <name evidence="8" type="ORF">CVT25_010846</name>
</gene>
<evidence type="ECO:0000256" key="4">
    <source>
        <dbReference type="ARBA" id="ARBA00022786"/>
    </source>
</evidence>
<evidence type="ECO:0000256" key="1">
    <source>
        <dbReference type="ARBA" id="ARBA00005696"/>
    </source>
</evidence>
<evidence type="ECO:0000256" key="5">
    <source>
        <dbReference type="ARBA" id="ARBA00022927"/>
    </source>
</evidence>
<comment type="caution">
    <text evidence="8">The sequence shown here is derived from an EMBL/GenBank/DDBJ whole genome shotgun (WGS) entry which is preliminary data.</text>
</comment>
<keyword evidence="5" id="KW-0813">Transport</keyword>
<keyword evidence="3" id="KW-0808">Transferase</keyword>
<dbReference type="STRING" id="93625.A0A409WFF9"/>
<protein>
    <recommendedName>
        <fullName evidence="2">Ubiquitin-like-conjugating enzyme ATG10</fullName>
    </recommendedName>
    <alternativeName>
        <fullName evidence="7">Autophagy-related protein 10</fullName>
    </alternativeName>
</protein>
<dbReference type="EMBL" id="NHYD01003440">
    <property type="protein sequence ID" value="PPQ77264.1"/>
    <property type="molecule type" value="Genomic_DNA"/>
</dbReference>